<dbReference type="InParanoid" id="T1IBH0"/>
<accession>T1IBH0</accession>
<dbReference type="AlphaFoldDB" id="T1IBH0"/>
<feature type="compositionally biased region" description="Basic and acidic residues" evidence="2">
    <location>
        <begin position="70"/>
        <end position="79"/>
    </location>
</feature>
<keyword evidence="4" id="KW-1185">Reference proteome</keyword>
<reference evidence="3" key="1">
    <citation type="submission" date="2015-05" db="UniProtKB">
        <authorList>
            <consortium name="EnsemblMetazoa"/>
        </authorList>
    </citation>
    <scope>IDENTIFICATION</scope>
</reference>
<organism evidence="3 4">
    <name type="scientific">Rhodnius prolixus</name>
    <name type="common">Triatomid bug</name>
    <dbReference type="NCBI Taxonomy" id="13249"/>
    <lineage>
        <taxon>Eukaryota</taxon>
        <taxon>Metazoa</taxon>
        <taxon>Ecdysozoa</taxon>
        <taxon>Arthropoda</taxon>
        <taxon>Hexapoda</taxon>
        <taxon>Insecta</taxon>
        <taxon>Pterygota</taxon>
        <taxon>Neoptera</taxon>
        <taxon>Paraneoptera</taxon>
        <taxon>Hemiptera</taxon>
        <taxon>Heteroptera</taxon>
        <taxon>Panheteroptera</taxon>
        <taxon>Cimicomorpha</taxon>
        <taxon>Reduviidae</taxon>
        <taxon>Triatominae</taxon>
        <taxon>Rhodnius</taxon>
    </lineage>
</organism>
<evidence type="ECO:0000256" key="2">
    <source>
        <dbReference type="SAM" id="MobiDB-lite"/>
    </source>
</evidence>
<evidence type="ECO:0000313" key="4">
    <source>
        <dbReference type="Proteomes" id="UP000015103"/>
    </source>
</evidence>
<dbReference type="VEuPathDB" id="VectorBase:RPRC013640"/>
<evidence type="ECO:0000256" key="1">
    <source>
        <dbReference type="SAM" id="Coils"/>
    </source>
</evidence>
<dbReference type="GO" id="GO:0043130">
    <property type="term" value="F:ubiquitin binding"/>
    <property type="evidence" value="ECO:0007669"/>
    <property type="project" value="InterPro"/>
</dbReference>
<dbReference type="EnsemblMetazoa" id="RPRC013640-RA">
    <property type="protein sequence ID" value="RPRC013640-PA"/>
    <property type="gene ID" value="RPRC013640"/>
</dbReference>
<feature type="region of interest" description="Disordered" evidence="2">
    <location>
        <begin position="63"/>
        <end position="94"/>
    </location>
</feature>
<dbReference type="EMBL" id="ACPB03005682">
    <property type="status" value="NOT_ANNOTATED_CDS"/>
    <property type="molecule type" value="Genomic_DNA"/>
</dbReference>
<proteinExistence type="predicted"/>
<name>T1IBH0_RHOPR</name>
<evidence type="ECO:0000313" key="3">
    <source>
        <dbReference type="EnsemblMetazoa" id="RPRC013640-PA"/>
    </source>
</evidence>
<dbReference type="Gene3D" id="1.10.8.10">
    <property type="entry name" value="DNA helicase RuvA subunit, C-terminal domain"/>
    <property type="match status" value="1"/>
</dbReference>
<sequence>MANCSGKHISALQLFYELKQRFPNIPDRFVTHCIIQTRGNQEACTCLLEAECLHSRYSMSSSRRPNTLHFDSKTKEDKGGYVAEGSSRSAPTTPCSITRRSAIRTFRRASAPRALYTLEQTPNRGAQLLIETQLERKNNLEKELEKDKKKLEAMQKRSEELKARLAARNSPLKATLAEEIAALQEDCAKLWSEIDSSPESGNIKTSIDLRAEFLKKRLQRSFIAGQSEQQHLKDDKYENWPPIGLCFGY</sequence>
<dbReference type="OMA" id="MANCSGK"/>
<protein>
    <submittedName>
        <fullName evidence="3">CUE domain-containing protein</fullName>
    </submittedName>
</protein>
<feature type="coiled-coil region" evidence="1">
    <location>
        <begin position="123"/>
        <end position="168"/>
    </location>
</feature>
<keyword evidence="1" id="KW-0175">Coiled coil</keyword>
<dbReference type="Proteomes" id="UP000015103">
    <property type="component" value="Unassembled WGS sequence"/>
</dbReference>
<dbReference type="HOGENOM" id="CLU_1116913_0_0_1"/>